<dbReference type="EMBL" id="JAKZEU010000004">
    <property type="protein sequence ID" value="MCQ0971310.1"/>
    <property type="molecule type" value="Genomic_DNA"/>
</dbReference>
<name>A0ABT1MSL0_9RHOB</name>
<proteinExistence type="predicted"/>
<dbReference type="RefSeq" id="WP_255330311.1">
    <property type="nucleotide sequence ID" value="NZ_JAKZEU010000004.1"/>
</dbReference>
<sequence>MAEPDLQPGETVERVIRAEDRAILRSAGVATLIAGIILGLIAWGEQGFDGGRFVIAVALFGAVILSAGWLMDRGREWVLTDRRIIAPGGRSLDLDANLRIRRLIYALKLSQRGHMPITIRGVSGLGAVSRQITEICLRNSTGGRP</sequence>
<evidence type="ECO:0000256" key="1">
    <source>
        <dbReference type="SAM" id="Phobius"/>
    </source>
</evidence>
<organism evidence="2 3">
    <name type="scientific">Paracoccus albicereus</name>
    <dbReference type="NCBI Taxonomy" id="2922394"/>
    <lineage>
        <taxon>Bacteria</taxon>
        <taxon>Pseudomonadati</taxon>
        <taxon>Pseudomonadota</taxon>
        <taxon>Alphaproteobacteria</taxon>
        <taxon>Rhodobacterales</taxon>
        <taxon>Paracoccaceae</taxon>
        <taxon>Paracoccus</taxon>
    </lineage>
</organism>
<protein>
    <recommendedName>
        <fullName evidence="4">PH domain-containing protein</fullName>
    </recommendedName>
</protein>
<comment type="caution">
    <text evidence="2">The sequence shown here is derived from an EMBL/GenBank/DDBJ whole genome shotgun (WGS) entry which is preliminary data.</text>
</comment>
<evidence type="ECO:0008006" key="4">
    <source>
        <dbReference type="Google" id="ProtNLM"/>
    </source>
</evidence>
<reference evidence="2 3" key="1">
    <citation type="submission" date="2022-03" db="EMBL/GenBank/DDBJ databases">
        <authorList>
            <person name="He Y."/>
        </authorList>
    </citation>
    <scope>NUCLEOTIDE SEQUENCE [LARGE SCALE GENOMIC DNA]</scope>
    <source>
        <strain evidence="2 3">TK19116</strain>
    </source>
</reference>
<feature type="transmembrane region" description="Helical" evidence="1">
    <location>
        <begin position="22"/>
        <end position="44"/>
    </location>
</feature>
<dbReference type="Proteomes" id="UP001203945">
    <property type="component" value="Unassembled WGS sequence"/>
</dbReference>
<keyword evidence="1" id="KW-0812">Transmembrane</keyword>
<gene>
    <name evidence="2" type="ORF">MLD63_12840</name>
</gene>
<keyword evidence="3" id="KW-1185">Reference proteome</keyword>
<feature type="transmembrane region" description="Helical" evidence="1">
    <location>
        <begin position="50"/>
        <end position="70"/>
    </location>
</feature>
<evidence type="ECO:0000313" key="3">
    <source>
        <dbReference type="Proteomes" id="UP001203945"/>
    </source>
</evidence>
<keyword evidence="1" id="KW-0472">Membrane</keyword>
<evidence type="ECO:0000313" key="2">
    <source>
        <dbReference type="EMBL" id="MCQ0971310.1"/>
    </source>
</evidence>
<accession>A0ABT1MSL0</accession>
<keyword evidence="1" id="KW-1133">Transmembrane helix</keyword>